<dbReference type="STRING" id="56216.A0A1A6HTC5"/>
<evidence type="ECO:0000313" key="4">
    <source>
        <dbReference type="EMBL" id="OBS81469.1"/>
    </source>
</evidence>
<protein>
    <submittedName>
        <fullName evidence="4">Uncharacterized protein</fullName>
    </submittedName>
</protein>
<keyword evidence="3" id="KW-0677">Repeat</keyword>
<organism evidence="4 5">
    <name type="scientific">Neotoma lepida</name>
    <name type="common">Desert woodrat</name>
    <dbReference type="NCBI Taxonomy" id="56216"/>
    <lineage>
        <taxon>Eukaryota</taxon>
        <taxon>Metazoa</taxon>
        <taxon>Chordata</taxon>
        <taxon>Craniata</taxon>
        <taxon>Vertebrata</taxon>
        <taxon>Euteleostomi</taxon>
        <taxon>Mammalia</taxon>
        <taxon>Eutheria</taxon>
        <taxon>Euarchontoglires</taxon>
        <taxon>Glires</taxon>
        <taxon>Rodentia</taxon>
        <taxon>Myomorpha</taxon>
        <taxon>Muroidea</taxon>
        <taxon>Cricetidae</taxon>
        <taxon>Neotominae</taxon>
        <taxon>Neotoma</taxon>
    </lineage>
</organism>
<dbReference type="PANTHER" id="PTHR24373">
    <property type="entry name" value="SLIT RELATED LEUCINE-RICH REPEAT NEURONAL PROTEIN"/>
    <property type="match status" value="1"/>
</dbReference>
<dbReference type="GO" id="GO:0031012">
    <property type="term" value="C:extracellular matrix"/>
    <property type="evidence" value="ECO:0007669"/>
    <property type="project" value="TreeGrafter"/>
</dbReference>
<evidence type="ECO:0000256" key="3">
    <source>
        <dbReference type="ARBA" id="ARBA00022737"/>
    </source>
</evidence>
<dbReference type="InterPro" id="IPR001611">
    <property type="entry name" value="Leu-rich_rpt"/>
</dbReference>
<dbReference type="InterPro" id="IPR050328">
    <property type="entry name" value="Dev_Immune_Receptor"/>
</dbReference>
<accession>A0A1A6HTC5</accession>
<sequence>MMTSLTESSILNSECPQLCSNNIAKTMDELQQLFNLTELDFSQNNFTNIKEVGLANLTQLTTLHLEENQISEMTDYCLQDLSNLQELYINHNQIST</sequence>
<evidence type="ECO:0000313" key="5">
    <source>
        <dbReference type="Proteomes" id="UP000092124"/>
    </source>
</evidence>
<dbReference type="AlphaFoldDB" id="A0A1A6HTC5"/>
<name>A0A1A6HTC5_NEOLE</name>
<reference evidence="4 5" key="1">
    <citation type="submission" date="2016-06" db="EMBL/GenBank/DDBJ databases">
        <title>The Draft Genome Sequence and Annotation of the Desert Woodrat Neotoma lepida.</title>
        <authorList>
            <person name="Campbell M."/>
            <person name="Oakeson K.F."/>
            <person name="Yandell M."/>
            <person name="Halpert J.R."/>
            <person name="Dearing D."/>
        </authorList>
    </citation>
    <scope>NUCLEOTIDE SEQUENCE [LARGE SCALE GENOMIC DNA]</scope>
    <source>
        <strain evidence="4">417</strain>
        <tissue evidence="4">Liver</tissue>
    </source>
</reference>
<dbReference type="InterPro" id="IPR003591">
    <property type="entry name" value="Leu-rich_rpt_typical-subtyp"/>
</dbReference>
<gene>
    <name evidence="4" type="ORF">A6R68_20329</name>
</gene>
<keyword evidence="2" id="KW-0732">Signal</keyword>
<dbReference type="Gene3D" id="3.80.10.10">
    <property type="entry name" value="Ribonuclease Inhibitor"/>
    <property type="match status" value="1"/>
</dbReference>
<proteinExistence type="predicted"/>
<keyword evidence="5" id="KW-1185">Reference proteome</keyword>
<dbReference type="Proteomes" id="UP000092124">
    <property type="component" value="Unassembled WGS sequence"/>
</dbReference>
<dbReference type="GO" id="GO:0005615">
    <property type="term" value="C:extracellular space"/>
    <property type="evidence" value="ECO:0007669"/>
    <property type="project" value="TreeGrafter"/>
</dbReference>
<comment type="caution">
    <text evidence="4">The sequence shown here is derived from an EMBL/GenBank/DDBJ whole genome shotgun (WGS) entry which is preliminary data.</text>
</comment>
<dbReference type="Pfam" id="PF13855">
    <property type="entry name" value="LRR_8"/>
    <property type="match status" value="1"/>
</dbReference>
<dbReference type="SMART" id="SM00369">
    <property type="entry name" value="LRR_TYP"/>
    <property type="match status" value="2"/>
</dbReference>
<keyword evidence="1" id="KW-0433">Leucine-rich repeat</keyword>
<evidence type="ECO:0000256" key="1">
    <source>
        <dbReference type="ARBA" id="ARBA00022614"/>
    </source>
</evidence>
<evidence type="ECO:0000256" key="2">
    <source>
        <dbReference type="ARBA" id="ARBA00022729"/>
    </source>
</evidence>
<dbReference type="SUPFAM" id="SSF52058">
    <property type="entry name" value="L domain-like"/>
    <property type="match status" value="1"/>
</dbReference>
<feature type="non-terminal residue" evidence="4">
    <location>
        <position position="96"/>
    </location>
</feature>
<dbReference type="InterPro" id="IPR032675">
    <property type="entry name" value="LRR_dom_sf"/>
</dbReference>
<dbReference type="OrthoDB" id="546383at2759"/>
<dbReference type="PANTHER" id="PTHR24373:SF97">
    <property type="entry name" value="LEUCINE-RICH REPEAT NEURONAL PROTEIN 1"/>
    <property type="match status" value="1"/>
</dbReference>
<dbReference type="EMBL" id="LZPO01014509">
    <property type="protein sequence ID" value="OBS81469.1"/>
    <property type="molecule type" value="Genomic_DNA"/>
</dbReference>